<evidence type="ECO:0000313" key="1">
    <source>
        <dbReference type="EMBL" id="CAB5055172.1"/>
    </source>
</evidence>
<organism evidence="1">
    <name type="scientific">freshwater metagenome</name>
    <dbReference type="NCBI Taxonomy" id="449393"/>
    <lineage>
        <taxon>unclassified sequences</taxon>
        <taxon>metagenomes</taxon>
        <taxon>ecological metagenomes</taxon>
    </lineage>
</organism>
<dbReference type="AlphaFoldDB" id="A0A6J7TPU4"/>
<proteinExistence type="predicted"/>
<dbReference type="EMBL" id="CAFBQK010000145">
    <property type="protein sequence ID" value="CAB5055172.1"/>
    <property type="molecule type" value="Genomic_DNA"/>
</dbReference>
<accession>A0A6J7TPU4</accession>
<name>A0A6J7TPU4_9ZZZZ</name>
<protein>
    <submittedName>
        <fullName evidence="1">Unannotated protein</fullName>
    </submittedName>
</protein>
<sequence>MAIRLFAIQIPYQTLLVMELAKPDEGFKYLGSEGIVRGSG</sequence>
<gene>
    <name evidence="1" type="ORF">UFOPK4265_01046</name>
</gene>
<reference evidence="1" key="1">
    <citation type="submission" date="2020-05" db="EMBL/GenBank/DDBJ databases">
        <authorList>
            <person name="Chiriac C."/>
            <person name="Salcher M."/>
            <person name="Ghai R."/>
            <person name="Kavagutti S V."/>
        </authorList>
    </citation>
    <scope>NUCLEOTIDE SEQUENCE</scope>
</reference>